<proteinExistence type="predicted"/>
<protein>
    <recommendedName>
        <fullName evidence="4">FeoB-associated Cys-rich membrane protein</fullName>
    </recommendedName>
</protein>
<organism evidence="2 3">
    <name type="scientific">Nitratidesulfovibrio liaohensis</name>
    <dbReference type="NCBI Taxonomy" id="2604158"/>
    <lineage>
        <taxon>Bacteria</taxon>
        <taxon>Pseudomonadati</taxon>
        <taxon>Thermodesulfobacteriota</taxon>
        <taxon>Desulfovibrionia</taxon>
        <taxon>Desulfovibrionales</taxon>
        <taxon>Desulfovibrionaceae</taxon>
        <taxon>Nitratidesulfovibrio</taxon>
    </lineage>
</organism>
<dbReference type="EMBL" id="CP133659">
    <property type="protein sequence ID" value="WMW66617.1"/>
    <property type="molecule type" value="Genomic_DNA"/>
</dbReference>
<dbReference type="Proteomes" id="UP001180616">
    <property type="component" value="Chromosome"/>
</dbReference>
<evidence type="ECO:0000313" key="2">
    <source>
        <dbReference type="EMBL" id="WMW66617.1"/>
    </source>
</evidence>
<name>A0ABY9R4R5_9BACT</name>
<sequence length="71" mass="6816">MSWDTLVVVAIVLAAAGYVARRYLFRKSGGCGCGCDCSGSSGTSRASGGSGCCGGGGNIASRPGTSCGCGK</sequence>
<feature type="region of interest" description="Disordered" evidence="1">
    <location>
        <begin position="51"/>
        <end position="71"/>
    </location>
</feature>
<accession>A0ABY9R4R5</accession>
<evidence type="ECO:0000313" key="3">
    <source>
        <dbReference type="Proteomes" id="UP001180616"/>
    </source>
</evidence>
<keyword evidence="3" id="KW-1185">Reference proteome</keyword>
<dbReference type="RefSeq" id="WP_309542483.1">
    <property type="nucleotide sequence ID" value="NZ_CP133659.1"/>
</dbReference>
<gene>
    <name evidence="2" type="ORF">KPS_001218</name>
</gene>
<evidence type="ECO:0000256" key="1">
    <source>
        <dbReference type="SAM" id="MobiDB-lite"/>
    </source>
</evidence>
<reference evidence="2" key="1">
    <citation type="submission" date="2023-09" db="EMBL/GenBank/DDBJ databases">
        <authorList>
            <consortium name="CW5 consortium"/>
            <person name="Lu C.-W."/>
        </authorList>
    </citation>
    <scope>NUCLEOTIDE SEQUENCE</scope>
    <source>
        <strain evidence="2">KPS</strain>
    </source>
</reference>
<evidence type="ECO:0008006" key="4">
    <source>
        <dbReference type="Google" id="ProtNLM"/>
    </source>
</evidence>